<reference evidence="2 3" key="1">
    <citation type="submission" date="2019-03" db="EMBL/GenBank/DDBJ databases">
        <title>Genomic Encyclopedia of Type Strains, Phase IV (KMG-IV): sequencing the most valuable type-strain genomes for metagenomic binning, comparative biology and taxonomic classification.</title>
        <authorList>
            <person name="Goeker M."/>
        </authorList>
    </citation>
    <scope>NUCLEOTIDE SEQUENCE [LARGE SCALE GENOMIC DNA]</scope>
    <source>
        <strain evidence="2 3">DSM 20467</strain>
    </source>
</reference>
<dbReference type="Gene3D" id="3.20.20.140">
    <property type="entry name" value="Metal-dependent hydrolases"/>
    <property type="match status" value="1"/>
</dbReference>
<evidence type="ECO:0000259" key="1">
    <source>
        <dbReference type="SMART" id="SM00481"/>
    </source>
</evidence>
<protein>
    <recommendedName>
        <fullName evidence="1">Polymerase/histidinol phosphatase N-terminal domain-containing protein</fullName>
    </recommendedName>
</protein>
<dbReference type="InterPro" id="IPR016195">
    <property type="entry name" value="Pol/histidinol_Pase-like"/>
</dbReference>
<dbReference type="GO" id="GO:0035312">
    <property type="term" value="F:5'-3' DNA exonuclease activity"/>
    <property type="evidence" value="ECO:0007669"/>
    <property type="project" value="TreeGrafter"/>
</dbReference>
<accession>A0A4R3KAN6</accession>
<gene>
    <name evidence="2" type="ORF">EDC37_105104</name>
</gene>
<proteinExistence type="predicted"/>
<dbReference type="RefSeq" id="WP_165874453.1">
    <property type="nucleotide sequence ID" value="NZ_SMAA01000005.1"/>
</dbReference>
<comment type="caution">
    <text evidence="2">The sequence shown here is derived from an EMBL/GenBank/DDBJ whole genome shotgun (WGS) entry which is preliminary data.</text>
</comment>
<dbReference type="PANTHER" id="PTHR42924">
    <property type="entry name" value="EXONUCLEASE"/>
    <property type="match status" value="1"/>
</dbReference>
<dbReference type="SUPFAM" id="SSF89550">
    <property type="entry name" value="PHP domain-like"/>
    <property type="match status" value="1"/>
</dbReference>
<dbReference type="SMART" id="SM00481">
    <property type="entry name" value="POLIIIAc"/>
    <property type="match status" value="1"/>
</dbReference>
<dbReference type="InterPro" id="IPR004013">
    <property type="entry name" value="PHP_dom"/>
</dbReference>
<dbReference type="GO" id="GO:0004534">
    <property type="term" value="F:5'-3' RNA exonuclease activity"/>
    <property type="evidence" value="ECO:0007669"/>
    <property type="project" value="TreeGrafter"/>
</dbReference>
<keyword evidence="3" id="KW-1185">Reference proteome</keyword>
<dbReference type="AlphaFoldDB" id="A0A4R3KAN6"/>
<dbReference type="InterPro" id="IPR003141">
    <property type="entry name" value="Pol/His_phosphatase_N"/>
</dbReference>
<organism evidence="2 3">
    <name type="scientific">Pectinatus cerevisiiphilus</name>
    <dbReference type="NCBI Taxonomy" id="86956"/>
    <lineage>
        <taxon>Bacteria</taxon>
        <taxon>Bacillati</taxon>
        <taxon>Bacillota</taxon>
        <taxon>Negativicutes</taxon>
        <taxon>Selenomonadales</taxon>
        <taxon>Selenomonadaceae</taxon>
        <taxon>Pectinatus</taxon>
    </lineage>
</organism>
<dbReference type="Gene3D" id="1.10.150.650">
    <property type="match status" value="1"/>
</dbReference>
<dbReference type="InterPro" id="IPR052018">
    <property type="entry name" value="PHP_domain"/>
</dbReference>
<dbReference type="Proteomes" id="UP000295188">
    <property type="component" value="Unassembled WGS sequence"/>
</dbReference>
<evidence type="ECO:0000313" key="2">
    <source>
        <dbReference type="EMBL" id="TCS80035.1"/>
    </source>
</evidence>
<evidence type="ECO:0000313" key="3">
    <source>
        <dbReference type="Proteomes" id="UP000295188"/>
    </source>
</evidence>
<name>A0A4R3KAN6_9FIRM</name>
<dbReference type="Pfam" id="PF02811">
    <property type="entry name" value="PHP"/>
    <property type="match status" value="1"/>
</dbReference>
<dbReference type="CDD" id="cd07438">
    <property type="entry name" value="PHP_HisPPase_AMP"/>
    <property type="match status" value="1"/>
</dbReference>
<dbReference type="EMBL" id="SMAA01000005">
    <property type="protein sequence ID" value="TCS80035.1"/>
    <property type="molecule type" value="Genomic_DNA"/>
</dbReference>
<sequence>MMDLHCHTTASDGQYSPEKVVAFAKEIGISVLAITDHDTIDGLARGEQAAKAAGIRFIPGIEINAQGTNVHVLGYNIAYKSRAAQDICMVNKKLRIKRAEMILAYLANKEVYLTWADLEKYTSGGIIARPHFARAMVEHGYVNTVSEAFTKYLDTKEFRAIKRPRPTAEEAVKMIKAMHGIPVLAHPALQKKSDEALESLLVQLKSVGLLGIECYHSEHSADDVQKCLSLAAKYNLLITGGSDFHGKKIKPAIKLGTGINNNLNFHDEALICQLMQNKYS</sequence>
<dbReference type="PANTHER" id="PTHR42924:SF3">
    <property type="entry name" value="POLYMERASE_HISTIDINOL PHOSPHATASE N-TERMINAL DOMAIN-CONTAINING PROTEIN"/>
    <property type="match status" value="1"/>
</dbReference>
<feature type="domain" description="Polymerase/histidinol phosphatase N-terminal" evidence="1">
    <location>
        <begin position="2"/>
        <end position="67"/>
    </location>
</feature>